<dbReference type="AlphaFoldDB" id="A0AA38HTJ8"/>
<dbReference type="Proteomes" id="UP001168821">
    <property type="component" value="Unassembled WGS sequence"/>
</dbReference>
<gene>
    <name evidence="1" type="ORF">Zmor_026112</name>
</gene>
<evidence type="ECO:0000313" key="2">
    <source>
        <dbReference type="Proteomes" id="UP001168821"/>
    </source>
</evidence>
<keyword evidence="2" id="KW-1185">Reference proteome</keyword>
<evidence type="ECO:0000313" key="1">
    <source>
        <dbReference type="EMBL" id="KAJ3643399.1"/>
    </source>
</evidence>
<organism evidence="1 2">
    <name type="scientific">Zophobas morio</name>
    <dbReference type="NCBI Taxonomy" id="2755281"/>
    <lineage>
        <taxon>Eukaryota</taxon>
        <taxon>Metazoa</taxon>
        <taxon>Ecdysozoa</taxon>
        <taxon>Arthropoda</taxon>
        <taxon>Hexapoda</taxon>
        <taxon>Insecta</taxon>
        <taxon>Pterygota</taxon>
        <taxon>Neoptera</taxon>
        <taxon>Endopterygota</taxon>
        <taxon>Coleoptera</taxon>
        <taxon>Polyphaga</taxon>
        <taxon>Cucujiformia</taxon>
        <taxon>Tenebrionidae</taxon>
        <taxon>Zophobas</taxon>
    </lineage>
</organism>
<protein>
    <submittedName>
        <fullName evidence="1">Uncharacterized protein</fullName>
    </submittedName>
</protein>
<sequence>MGTCGIPSYPMSNCSWVLYDIPRENRKTAEGKCMYCDEIDDAEQTIFLCHRWQRKRAEAEMVTRSLIVENLVEKMLESEENWTVIENFLVGVMKRKGEHERVEKLV</sequence>
<dbReference type="EMBL" id="JALNTZ010000008">
    <property type="protein sequence ID" value="KAJ3643399.1"/>
    <property type="molecule type" value="Genomic_DNA"/>
</dbReference>
<comment type="caution">
    <text evidence="1">The sequence shown here is derived from an EMBL/GenBank/DDBJ whole genome shotgun (WGS) entry which is preliminary data.</text>
</comment>
<reference evidence="1" key="1">
    <citation type="journal article" date="2023" name="G3 (Bethesda)">
        <title>Whole genome assemblies of Zophobas morio and Tenebrio molitor.</title>
        <authorList>
            <person name="Kaur S."/>
            <person name="Stinson S.A."/>
            <person name="diCenzo G.C."/>
        </authorList>
    </citation>
    <scope>NUCLEOTIDE SEQUENCE</scope>
    <source>
        <strain evidence="1">QUZm001</strain>
    </source>
</reference>
<name>A0AA38HTJ8_9CUCU</name>
<accession>A0AA38HTJ8</accession>
<proteinExistence type="predicted"/>